<dbReference type="AlphaFoldDB" id="A0A150M0P1"/>
<evidence type="ECO:0000256" key="2">
    <source>
        <dbReference type="ARBA" id="ARBA00009496"/>
    </source>
</evidence>
<dbReference type="EMBL" id="LQYT01000053">
    <property type="protein sequence ID" value="KYD17729.1"/>
    <property type="molecule type" value="Genomic_DNA"/>
</dbReference>
<dbReference type="InterPro" id="IPR004365">
    <property type="entry name" value="NA-bd_OB_tRNA"/>
</dbReference>
<reference evidence="12 13" key="1">
    <citation type="submission" date="2016-01" db="EMBL/GenBank/DDBJ databases">
        <title>Draft Genome Sequences of Seven Thermophilic Sporeformers Isolated from Foods.</title>
        <authorList>
            <person name="Berendsen E.M."/>
            <person name="Wells-Bennik M.H."/>
            <person name="Krawcyk A.O."/>
            <person name="De Jong A."/>
            <person name="Holsappel S."/>
            <person name="Eijlander R.T."/>
            <person name="Kuipers O.P."/>
        </authorList>
    </citation>
    <scope>NUCLEOTIDE SEQUENCE [LARGE SCALE GENOMIC DNA]</scope>
    <source>
        <strain evidence="12 13">B4135</strain>
    </source>
</reference>
<dbReference type="Gene3D" id="3.20.20.140">
    <property type="entry name" value="Metal-dependent hydrolases"/>
    <property type="match status" value="1"/>
</dbReference>
<dbReference type="InterPro" id="IPR029460">
    <property type="entry name" value="DNAPol_HHH"/>
</dbReference>
<evidence type="ECO:0000256" key="9">
    <source>
        <dbReference type="ARBA" id="ARBA00025611"/>
    </source>
</evidence>
<evidence type="ECO:0000313" key="13">
    <source>
        <dbReference type="Proteomes" id="UP000075683"/>
    </source>
</evidence>
<dbReference type="NCBIfam" id="TIGR00594">
    <property type="entry name" value="polc"/>
    <property type="match status" value="1"/>
</dbReference>
<comment type="catalytic activity">
    <reaction evidence="10">
        <text>DNA(n) + a 2'-deoxyribonucleoside 5'-triphosphate = DNA(n+1) + diphosphate</text>
        <dbReference type="Rhea" id="RHEA:22508"/>
        <dbReference type="Rhea" id="RHEA-COMP:17339"/>
        <dbReference type="Rhea" id="RHEA-COMP:17340"/>
        <dbReference type="ChEBI" id="CHEBI:33019"/>
        <dbReference type="ChEBI" id="CHEBI:61560"/>
        <dbReference type="ChEBI" id="CHEBI:173112"/>
        <dbReference type="EC" id="2.7.7.7"/>
    </reaction>
</comment>
<dbReference type="Pfam" id="PF14579">
    <property type="entry name" value="HHH_6"/>
    <property type="match status" value="1"/>
</dbReference>
<dbReference type="InterPro" id="IPR041931">
    <property type="entry name" value="DNA_pol3_alpha_thumb_dom"/>
</dbReference>
<dbReference type="Gene3D" id="1.10.150.870">
    <property type="match status" value="1"/>
</dbReference>
<feature type="domain" description="Polymerase/histidinol phosphatase N-terminal" evidence="11">
    <location>
        <begin position="4"/>
        <end position="71"/>
    </location>
</feature>
<keyword evidence="8" id="KW-0239">DNA-directed DNA polymerase</keyword>
<dbReference type="Proteomes" id="UP000075683">
    <property type="component" value="Unassembled WGS sequence"/>
</dbReference>
<comment type="similarity">
    <text evidence="2">Belongs to the DNA polymerase type-C family. DnaE subfamily.</text>
</comment>
<dbReference type="InterPro" id="IPR003141">
    <property type="entry name" value="Pol/His_phosphatase_N"/>
</dbReference>
<evidence type="ECO:0000256" key="3">
    <source>
        <dbReference type="ARBA" id="ARBA00012417"/>
    </source>
</evidence>
<dbReference type="PANTHER" id="PTHR32294:SF0">
    <property type="entry name" value="DNA POLYMERASE III SUBUNIT ALPHA"/>
    <property type="match status" value="1"/>
</dbReference>
<dbReference type="Pfam" id="PF01336">
    <property type="entry name" value="tRNA_anti-codon"/>
    <property type="match status" value="1"/>
</dbReference>
<organism evidence="12 13">
    <name type="scientific">Caldibacillus debilis</name>
    <dbReference type="NCBI Taxonomy" id="301148"/>
    <lineage>
        <taxon>Bacteria</taxon>
        <taxon>Bacillati</taxon>
        <taxon>Bacillota</taxon>
        <taxon>Bacilli</taxon>
        <taxon>Bacillales</taxon>
        <taxon>Bacillaceae</taxon>
        <taxon>Caldibacillus</taxon>
    </lineage>
</organism>
<dbReference type="PANTHER" id="PTHR32294">
    <property type="entry name" value="DNA POLYMERASE III SUBUNIT ALPHA"/>
    <property type="match status" value="1"/>
</dbReference>
<dbReference type="PATRIC" id="fig|301148.3.peg.3907"/>
<dbReference type="GO" id="GO:0008408">
    <property type="term" value="F:3'-5' exonuclease activity"/>
    <property type="evidence" value="ECO:0007669"/>
    <property type="project" value="InterPro"/>
</dbReference>
<dbReference type="EC" id="2.7.7.7" evidence="3"/>
<dbReference type="Pfam" id="PF17657">
    <property type="entry name" value="DNA_pol3_finger"/>
    <property type="match status" value="1"/>
</dbReference>
<accession>A0A150M0P1</accession>
<dbReference type="RefSeq" id="WP_061569104.1">
    <property type="nucleotide sequence ID" value="NZ_LQYT01000053.1"/>
</dbReference>
<keyword evidence="6 12" id="KW-0548">Nucleotidyltransferase</keyword>
<name>A0A150M0P1_9BACI</name>
<dbReference type="GO" id="GO:0003676">
    <property type="term" value="F:nucleic acid binding"/>
    <property type="evidence" value="ECO:0007669"/>
    <property type="project" value="InterPro"/>
</dbReference>
<evidence type="ECO:0000256" key="6">
    <source>
        <dbReference type="ARBA" id="ARBA00022695"/>
    </source>
</evidence>
<evidence type="ECO:0000259" key="11">
    <source>
        <dbReference type="SMART" id="SM00481"/>
    </source>
</evidence>
<dbReference type="GO" id="GO:0005737">
    <property type="term" value="C:cytoplasm"/>
    <property type="evidence" value="ECO:0007669"/>
    <property type="project" value="UniProtKB-SubCell"/>
</dbReference>
<evidence type="ECO:0000256" key="7">
    <source>
        <dbReference type="ARBA" id="ARBA00022705"/>
    </source>
</evidence>
<dbReference type="Gene3D" id="1.10.10.1600">
    <property type="entry name" value="Bacterial DNA polymerase III alpha subunit, thumb domain"/>
    <property type="match status" value="1"/>
</dbReference>
<evidence type="ECO:0000313" key="12">
    <source>
        <dbReference type="EMBL" id="KYD17729.1"/>
    </source>
</evidence>
<dbReference type="SMART" id="SM00481">
    <property type="entry name" value="POLIIIAc"/>
    <property type="match status" value="1"/>
</dbReference>
<gene>
    <name evidence="12" type="ORF">B4135_2400</name>
</gene>
<sequence>MSVVHLNTFSSYTLLSSTIMPEKLAEKAKEYGYEAVALTDRNAMYGVVPFYKACLQHSLRPIIGLTADVLPEGEETGAAPLILLAKDNDGLKNLLKISSAILVKSPEGIPVKWLKHYTKGLIAITPGREGEIGRLLLQNEDEKALQRAAFYRELFGETAFYIGLQKMNVADEKKLEEKIFRLSEATGIPCAAAPKVLFLQKEDYAAWKILEAIRENTTVENLSRPPFEKELYFKTPAEMEAMFSDCPEALENAAEIARQCDVRIPLNEGFLLPKYPLSGKSADRYLRELCEAGLARRVRPVTPEYRERLEYELNVITEMKYSDYFLIVWDFVRFAKENGILVGPGRGSAAGSLVAYALGITDVDPIKFQLLFERFLNPDRISMPDIDIDFPDHRRDEVIRYVARKYGSKHVAQIITFGTFQAKAAMRDTARVFGLSGKELEQISRAIPSRPGLTLKEAAAQSEELRRLIQREPFRRIYQISLKIEGLPRHTSTHAAGVVISGMPLIEMVPLQKGHEEILLTQYPMGILEELGLLKMDFLGLRNLTIMESIVRMIREKANPGFDMKNISFRDEKTYRLLQSGNTTGVFQLESEGMRKVLTELKPTEFEDIVAVNALYRPGPMQFIPVYIRRKHGLEKVRYPHEDLEPILKKTYGVIVYQEQIMQIASTMAGFTLGQADLLRRAVSKKKREILDKERSHFVSGAVERGYPEAVADQVYDMIVRFADYGFPRSHAVAYSVIAYQLAYLKAHYPLYFMATLLSSVIGHEEKIAEYIRELKRMGFSVLGPSINRSGRLFSVEGNAVRMSLACIKGVGVQAIKEILRAREERPFEDLFDFCLRVSLRVVNRKVMEALVKAGCFDEFGQDRATLLASLDAALEHAAIFGGDGRQLDMFNSLEQQFKPKYVTVEPMPVMAKLLYEKELMGVFVSKHPASYYRDWFLSQGSLFLDEIKSERRYVKVGVWIAEEKKIRTKDGEPMAFLTISDESGEMDAVVFPDVYRKFGGRFKKDAFALLAGIVEKRNNRRQFVVKDARFVD</sequence>
<dbReference type="InterPro" id="IPR004805">
    <property type="entry name" value="DnaE2/DnaE/PolC"/>
</dbReference>
<keyword evidence="5 12" id="KW-0808">Transferase</keyword>
<dbReference type="GO" id="GO:0006260">
    <property type="term" value="P:DNA replication"/>
    <property type="evidence" value="ECO:0007669"/>
    <property type="project" value="UniProtKB-KW"/>
</dbReference>
<evidence type="ECO:0000256" key="10">
    <source>
        <dbReference type="ARBA" id="ARBA00049244"/>
    </source>
</evidence>
<dbReference type="InterPro" id="IPR004013">
    <property type="entry name" value="PHP_dom"/>
</dbReference>
<dbReference type="InterPro" id="IPR040982">
    <property type="entry name" value="DNA_pol3_finger"/>
</dbReference>
<comment type="subcellular location">
    <subcellularLocation>
        <location evidence="1">Cytoplasm</location>
    </subcellularLocation>
</comment>
<dbReference type="InterPro" id="IPR016195">
    <property type="entry name" value="Pol/histidinol_Pase-like"/>
</dbReference>
<dbReference type="InterPro" id="IPR011708">
    <property type="entry name" value="DNA_pol3_alpha_NTPase_dom"/>
</dbReference>
<evidence type="ECO:0000256" key="4">
    <source>
        <dbReference type="ARBA" id="ARBA00019114"/>
    </source>
</evidence>
<protein>
    <recommendedName>
        <fullName evidence="4">DNA polymerase III subunit alpha</fullName>
        <ecNumber evidence="3">2.7.7.7</ecNumber>
    </recommendedName>
</protein>
<dbReference type="NCBIfam" id="NF004226">
    <property type="entry name" value="PRK05673.1"/>
    <property type="match status" value="1"/>
</dbReference>
<comment type="function">
    <text evidence="9">DNA polymerase III is a complex, multichain enzyme responsible for most of the replicative synthesis in bacteria. This DNA polymerase also exhibits 3' to 5' exonuclease activity. The alpha chain is the DNA polymerase.</text>
</comment>
<keyword evidence="7" id="KW-0235">DNA replication</keyword>
<dbReference type="OrthoDB" id="9803237at2"/>
<dbReference type="SUPFAM" id="SSF89550">
    <property type="entry name" value="PHP domain-like"/>
    <property type="match status" value="1"/>
</dbReference>
<evidence type="ECO:0000256" key="5">
    <source>
        <dbReference type="ARBA" id="ARBA00022679"/>
    </source>
</evidence>
<dbReference type="GO" id="GO:0003887">
    <property type="term" value="F:DNA-directed DNA polymerase activity"/>
    <property type="evidence" value="ECO:0007669"/>
    <property type="project" value="UniProtKB-KW"/>
</dbReference>
<dbReference type="STRING" id="301148.B4135_2400"/>
<evidence type="ECO:0000256" key="1">
    <source>
        <dbReference type="ARBA" id="ARBA00004496"/>
    </source>
</evidence>
<evidence type="ECO:0000256" key="8">
    <source>
        <dbReference type="ARBA" id="ARBA00022932"/>
    </source>
</evidence>
<proteinExistence type="inferred from homology"/>
<comment type="caution">
    <text evidence="12">The sequence shown here is derived from an EMBL/GenBank/DDBJ whole genome shotgun (WGS) entry which is preliminary data.</text>
</comment>
<dbReference type="Pfam" id="PF02811">
    <property type="entry name" value="PHP"/>
    <property type="match status" value="1"/>
</dbReference>
<dbReference type="Pfam" id="PF07733">
    <property type="entry name" value="DNA_pol3_alpha"/>
    <property type="match status" value="1"/>
</dbReference>
<dbReference type="CDD" id="cd04485">
    <property type="entry name" value="DnaE_OBF"/>
    <property type="match status" value="1"/>
</dbReference>